<feature type="compositionally biased region" description="Low complexity" evidence="6">
    <location>
        <begin position="281"/>
        <end position="297"/>
    </location>
</feature>
<dbReference type="InterPro" id="IPR000014">
    <property type="entry name" value="PAS"/>
</dbReference>
<dbReference type="InterPro" id="IPR035965">
    <property type="entry name" value="PAS-like_dom_sf"/>
</dbReference>
<dbReference type="InterPro" id="IPR005467">
    <property type="entry name" value="His_kinase_dom"/>
</dbReference>
<feature type="domain" description="Histidine kinase" evidence="7">
    <location>
        <begin position="665"/>
        <end position="884"/>
    </location>
</feature>
<dbReference type="CDD" id="cd00082">
    <property type="entry name" value="HisKA"/>
    <property type="match status" value="1"/>
</dbReference>
<protein>
    <recommendedName>
        <fullName evidence="2">histidine kinase</fullName>
        <ecNumber evidence="2">2.7.13.3</ecNumber>
    </recommendedName>
</protein>
<dbReference type="PRINTS" id="PR00344">
    <property type="entry name" value="BCTRLSENSOR"/>
</dbReference>
<dbReference type="SUPFAM" id="SSF55874">
    <property type="entry name" value="ATPase domain of HSP90 chaperone/DNA topoisomerase II/histidine kinase"/>
    <property type="match status" value="1"/>
</dbReference>
<dbReference type="GO" id="GO:0000155">
    <property type="term" value="F:phosphorelay sensor kinase activity"/>
    <property type="evidence" value="ECO:0007669"/>
    <property type="project" value="InterPro"/>
</dbReference>
<dbReference type="InterPro" id="IPR036890">
    <property type="entry name" value="HATPase_C_sf"/>
</dbReference>
<dbReference type="AlphaFoldDB" id="A0AA48M5I8"/>
<dbReference type="EC" id="2.7.13.3" evidence="2"/>
<evidence type="ECO:0000256" key="2">
    <source>
        <dbReference type="ARBA" id="ARBA00012438"/>
    </source>
</evidence>
<dbReference type="SUPFAM" id="SSF47384">
    <property type="entry name" value="Homodimeric domain of signal transducing histidine kinase"/>
    <property type="match status" value="1"/>
</dbReference>
<evidence type="ECO:0000259" key="7">
    <source>
        <dbReference type="PROSITE" id="PS50109"/>
    </source>
</evidence>
<reference evidence="8" key="1">
    <citation type="submission" date="2023-07" db="EMBL/GenBank/DDBJ databases">
        <authorList>
            <person name="Pelsma A.J. K."/>
        </authorList>
    </citation>
    <scope>NUCLEOTIDE SEQUENCE</scope>
</reference>
<dbReference type="GO" id="GO:0009927">
    <property type="term" value="F:histidine phosphotransfer kinase activity"/>
    <property type="evidence" value="ECO:0007669"/>
    <property type="project" value="TreeGrafter"/>
</dbReference>
<gene>
    <name evidence="8" type="primary">pleC</name>
    <name evidence="8" type="ORF">AMST5_03946</name>
</gene>
<evidence type="ECO:0000256" key="5">
    <source>
        <dbReference type="ARBA" id="ARBA00022777"/>
    </source>
</evidence>
<dbReference type="GO" id="GO:0005886">
    <property type="term" value="C:plasma membrane"/>
    <property type="evidence" value="ECO:0007669"/>
    <property type="project" value="TreeGrafter"/>
</dbReference>
<keyword evidence="4 8" id="KW-0808">Transferase</keyword>
<dbReference type="PANTHER" id="PTHR43047">
    <property type="entry name" value="TWO-COMPONENT HISTIDINE PROTEIN KINASE"/>
    <property type="match status" value="1"/>
</dbReference>
<dbReference type="EMBL" id="OY288114">
    <property type="protein sequence ID" value="CAJ0889238.1"/>
    <property type="molecule type" value="Genomic_DNA"/>
</dbReference>
<evidence type="ECO:0000256" key="3">
    <source>
        <dbReference type="ARBA" id="ARBA00022553"/>
    </source>
</evidence>
<dbReference type="PROSITE" id="PS50109">
    <property type="entry name" value="HIS_KIN"/>
    <property type="match status" value="1"/>
</dbReference>
<dbReference type="InterPro" id="IPR003594">
    <property type="entry name" value="HATPase_dom"/>
</dbReference>
<organism evidence="8">
    <name type="scientific">freshwater sediment metagenome</name>
    <dbReference type="NCBI Taxonomy" id="556182"/>
    <lineage>
        <taxon>unclassified sequences</taxon>
        <taxon>metagenomes</taxon>
        <taxon>ecological metagenomes</taxon>
    </lineage>
</organism>
<evidence type="ECO:0000256" key="1">
    <source>
        <dbReference type="ARBA" id="ARBA00000085"/>
    </source>
</evidence>
<feature type="region of interest" description="Disordered" evidence="6">
    <location>
        <begin position="281"/>
        <end position="303"/>
    </location>
</feature>
<name>A0AA48M5I8_9ZZZZ</name>
<dbReference type="Gene3D" id="3.30.565.10">
    <property type="entry name" value="Histidine kinase-like ATPase, C-terminal domain"/>
    <property type="match status" value="1"/>
</dbReference>
<keyword evidence="3" id="KW-0597">Phosphoprotein</keyword>
<dbReference type="PANTHER" id="PTHR43047:SF72">
    <property type="entry name" value="OSMOSENSING HISTIDINE PROTEIN KINASE SLN1"/>
    <property type="match status" value="1"/>
</dbReference>
<dbReference type="Gene3D" id="1.10.287.130">
    <property type="match status" value="1"/>
</dbReference>
<evidence type="ECO:0000313" key="8">
    <source>
        <dbReference type="EMBL" id="CAJ0889238.1"/>
    </source>
</evidence>
<dbReference type="Pfam" id="PF13188">
    <property type="entry name" value="PAS_8"/>
    <property type="match status" value="3"/>
</dbReference>
<keyword evidence="5 8" id="KW-0418">Kinase</keyword>
<comment type="catalytic activity">
    <reaction evidence="1">
        <text>ATP + protein L-histidine = ADP + protein N-phospho-L-histidine.</text>
        <dbReference type="EC" id="2.7.13.3"/>
    </reaction>
</comment>
<proteinExistence type="predicted"/>
<sequence length="889" mass="94376">MSSSQAEIEEGARARSRIAADPAFAALDASGAPIVAVSGDPLQIIFHNDAAEAVFGADRAALATLLFGGEDASAKRLAALVESVRQGAALRLERLRLDLVDGAQNVTILCRKLEEPAAPDFFVIAALGLRALPRDAAPALAAQELPRDPPSAEALSDRLIRRSGARAPRFLWKTDAEGRFIDVTHVLADVAGEEGSDIIGRTVEEVVFSFGLDPAFAVAIAARKSFAGVEADWPLAEDCARAPTMLGGLPVTDADRRFAGFQGYGVMRLDRAFLAAPFTEARPSESPAPAHSAPEPENYLGDNVVPLRPLQRETAEAPPEPEQAALTAAEQENFEEIARALRARGALDPAPEFEEVEPPPPPTPEPEEKDAPLTDAAVEELAAELGALLQGAVDPDPEPALAPASPPPAAAGVLDCLPVGVLIARGAGTLFANRTLLDYLGYRDIAAFEADGGLARMFFGRPPGDAGARAAAVQSVDGEALDVDVHLQTVDWEGEPATLVTLRRNRARLPGPEESALALARERDEKLARARADNSLLRAIVETSGVAVAIVDDDGRVESATGAFAALFDAERGAFDGLPLGSLFTAEDARLLTARLGRTADAGPLRLTARVGAKRFSAMLRRLGPGQRLCVELRAEEADARNLELAAARDAAEQANAAKSDFLARVSHEIRTPMNAILGFSELMMEERLGPIGNERYKDYLKDVHSSGQLVLSLVNDLLDLSKIEAGKMELDFDRVDANAVISECASLMQTQANKSRIVMRLSLTPGLPPVRADQRSLKQILLNLLSNAMKFNVPGGQVIVSSALTESGHVAIRVKDTGIGMSDDEIATALEPFKQVAVSHKKLGTGLGLPLTKALIEANQASFTIRSRKNEGTLVEIVFPPPQVMAAE</sequence>
<evidence type="ECO:0000256" key="6">
    <source>
        <dbReference type="SAM" id="MobiDB-lite"/>
    </source>
</evidence>
<dbReference type="SMART" id="SM00091">
    <property type="entry name" value="PAS"/>
    <property type="match status" value="3"/>
</dbReference>
<feature type="region of interest" description="Disordered" evidence="6">
    <location>
        <begin position="349"/>
        <end position="371"/>
    </location>
</feature>
<dbReference type="SMART" id="SM00387">
    <property type="entry name" value="HATPase_c"/>
    <property type="match status" value="1"/>
</dbReference>
<dbReference type="Pfam" id="PF00512">
    <property type="entry name" value="HisKA"/>
    <property type="match status" value="1"/>
</dbReference>
<accession>A0AA48M5I8</accession>
<dbReference type="SMART" id="SM00388">
    <property type="entry name" value="HisKA"/>
    <property type="match status" value="1"/>
</dbReference>
<dbReference type="SUPFAM" id="SSF55785">
    <property type="entry name" value="PYP-like sensor domain (PAS domain)"/>
    <property type="match status" value="1"/>
</dbReference>
<dbReference type="InterPro" id="IPR003661">
    <property type="entry name" value="HisK_dim/P_dom"/>
</dbReference>
<evidence type="ECO:0000256" key="4">
    <source>
        <dbReference type="ARBA" id="ARBA00022679"/>
    </source>
</evidence>
<dbReference type="Gene3D" id="3.30.450.20">
    <property type="entry name" value="PAS domain"/>
    <property type="match status" value="1"/>
</dbReference>
<dbReference type="InterPro" id="IPR036097">
    <property type="entry name" value="HisK_dim/P_sf"/>
</dbReference>
<dbReference type="Pfam" id="PF02518">
    <property type="entry name" value="HATPase_c"/>
    <property type="match status" value="1"/>
</dbReference>
<dbReference type="InterPro" id="IPR004358">
    <property type="entry name" value="Sig_transdc_His_kin-like_C"/>
</dbReference>